<accession>A0A3M8LPY4</accession>
<dbReference type="SUPFAM" id="SSF74853">
    <property type="entry name" value="Lamin A/C globular tail domain"/>
    <property type="match status" value="1"/>
</dbReference>
<protein>
    <submittedName>
        <fullName evidence="3">ExeM/NucH family extracellular endonuclease</fullName>
    </submittedName>
</protein>
<dbReference type="PRINTS" id="PR01607">
    <property type="entry name" value="APYRASEFAMLY"/>
</dbReference>
<dbReference type="SUPFAM" id="SSF56219">
    <property type="entry name" value="DNase I-like"/>
    <property type="match status" value="1"/>
</dbReference>
<dbReference type="SUPFAM" id="SSF55816">
    <property type="entry name" value="5'-nucleotidase (syn. UDP-sugar hydrolase), C-terminal domain"/>
    <property type="match status" value="1"/>
</dbReference>
<dbReference type="PANTHER" id="PTHR42834">
    <property type="entry name" value="ENDONUCLEASE/EXONUCLEASE/PHOSPHATASE FAMILY PROTEIN (AFU_ORTHOLOGUE AFUA_3G09210)"/>
    <property type="match status" value="1"/>
</dbReference>
<evidence type="ECO:0000313" key="3">
    <source>
        <dbReference type="EMBL" id="RNE67405.1"/>
    </source>
</evidence>
<dbReference type="InterPro" id="IPR036691">
    <property type="entry name" value="Endo/exonu/phosph_ase_sf"/>
</dbReference>
<dbReference type="OrthoDB" id="1016457at2"/>
<feature type="region of interest" description="Disordered" evidence="1">
    <location>
        <begin position="171"/>
        <end position="203"/>
    </location>
</feature>
<dbReference type="SUPFAM" id="SSF56300">
    <property type="entry name" value="Metallo-dependent phosphatases"/>
    <property type="match status" value="1"/>
</dbReference>
<evidence type="ECO:0000256" key="1">
    <source>
        <dbReference type="SAM" id="MobiDB-lite"/>
    </source>
</evidence>
<dbReference type="Proteomes" id="UP000279859">
    <property type="component" value="Unassembled WGS sequence"/>
</dbReference>
<keyword evidence="3" id="KW-0540">Nuclease</keyword>
<dbReference type="Pfam" id="PF00932">
    <property type="entry name" value="LTD"/>
    <property type="match status" value="1"/>
</dbReference>
<dbReference type="InterPro" id="IPR029052">
    <property type="entry name" value="Metallo-depent_PP-like"/>
</dbReference>
<dbReference type="Pfam" id="PF03372">
    <property type="entry name" value="Exo_endo_phos"/>
    <property type="match status" value="1"/>
</dbReference>
<keyword evidence="4" id="KW-1185">Reference proteome</keyword>
<dbReference type="GO" id="GO:0016787">
    <property type="term" value="F:hydrolase activity"/>
    <property type="evidence" value="ECO:0007669"/>
    <property type="project" value="InterPro"/>
</dbReference>
<dbReference type="InterPro" id="IPR047971">
    <property type="entry name" value="ExeM-like"/>
</dbReference>
<dbReference type="PROSITE" id="PS51841">
    <property type="entry name" value="LTD"/>
    <property type="match status" value="1"/>
</dbReference>
<dbReference type="PANTHER" id="PTHR42834:SF1">
    <property type="entry name" value="ENDONUCLEASE_EXONUCLEASE_PHOSPHATASE FAMILY PROTEIN (AFU_ORTHOLOGUE AFUA_3G09210)"/>
    <property type="match status" value="1"/>
</dbReference>
<dbReference type="CDD" id="cd04486">
    <property type="entry name" value="YhcR_OBF_like"/>
    <property type="match status" value="1"/>
</dbReference>
<organism evidence="3 4">
    <name type="scientific">Cryobacterium tepidiphilum</name>
    <dbReference type="NCBI Taxonomy" id="2486026"/>
    <lineage>
        <taxon>Bacteria</taxon>
        <taxon>Bacillati</taxon>
        <taxon>Actinomycetota</taxon>
        <taxon>Actinomycetes</taxon>
        <taxon>Micrococcales</taxon>
        <taxon>Microbacteriaceae</taxon>
        <taxon>Cryobacterium</taxon>
    </lineage>
</organism>
<dbReference type="InterPro" id="IPR005135">
    <property type="entry name" value="Endo/exonuclease/phosphatase"/>
</dbReference>
<dbReference type="InterPro" id="IPR036415">
    <property type="entry name" value="Lamin_tail_dom_sf"/>
</dbReference>
<keyword evidence="3" id="KW-0255">Endonuclease</keyword>
<dbReference type="Gene3D" id="3.60.21.10">
    <property type="match status" value="1"/>
</dbReference>
<dbReference type="CDD" id="cd10283">
    <property type="entry name" value="MnuA_DNase1-like"/>
    <property type="match status" value="1"/>
</dbReference>
<dbReference type="Pfam" id="PF02872">
    <property type="entry name" value="5_nucleotid_C"/>
    <property type="match status" value="1"/>
</dbReference>
<dbReference type="NCBIfam" id="NF033681">
    <property type="entry name" value="ExeM_NucH_DNase"/>
    <property type="match status" value="1"/>
</dbReference>
<proteinExistence type="predicted"/>
<dbReference type="InterPro" id="IPR006179">
    <property type="entry name" value="5_nucleotidase/apyrase"/>
</dbReference>
<feature type="region of interest" description="Disordered" evidence="1">
    <location>
        <begin position="1437"/>
        <end position="1472"/>
    </location>
</feature>
<name>A0A3M8LPY4_9MICO</name>
<feature type="domain" description="LTD" evidence="2">
    <location>
        <begin position="5"/>
        <end position="148"/>
    </location>
</feature>
<dbReference type="GO" id="GO:0004519">
    <property type="term" value="F:endonuclease activity"/>
    <property type="evidence" value="ECO:0007669"/>
    <property type="project" value="UniProtKB-KW"/>
</dbReference>
<gene>
    <name evidence="3" type="ORF">EEJ31_01155</name>
</gene>
<dbReference type="InterPro" id="IPR001322">
    <property type="entry name" value="Lamin_tail_dom"/>
</dbReference>
<evidence type="ECO:0000259" key="2">
    <source>
        <dbReference type="PROSITE" id="PS51841"/>
    </source>
</evidence>
<dbReference type="Gene3D" id="3.90.780.10">
    <property type="entry name" value="5'-Nucleotidase, C-terminal domain"/>
    <property type="match status" value="1"/>
</dbReference>
<feature type="compositionally biased region" description="Low complexity" evidence="1">
    <location>
        <begin position="171"/>
        <end position="190"/>
    </location>
</feature>
<dbReference type="GO" id="GO:0009166">
    <property type="term" value="P:nucleotide catabolic process"/>
    <property type="evidence" value="ECO:0007669"/>
    <property type="project" value="InterPro"/>
</dbReference>
<dbReference type="InterPro" id="IPR036907">
    <property type="entry name" value="5'-Nucleotdase_C_sf"/>
</dbReference>
<dbReference type="EMBL" id="RDSR01000001">
    <property type="protein sequence ID" value="RNE67405.1"/>
    <property type="molecule type" value="Genomic_DNA"/>
</dbReference>
<reference evidence="3 4" key="1">
    <citation type="submission" date="2018-11" db="EMBL/GenBank/DDBJ databases">
        <title>Cryobacterium sp. nov., isolated from rhizosphere soil of lettuce.</title>
        <authorList>
            <person name="Wang Y."/>
        </authorList>
    </citation>
    <scope>NUCLEOTIDE SEQUENCE [LARGE SCALE GENOMIC DNA]</scope>
    <source>
        <strain evidence="3 4">NEAU-85</strain>
    </source>
</reference>
<comment type="caution">
    <text evidence="3">The sequence shown here is derived from an EMBL/GenBank/DDBJ whole genome shotgun (WGS) entry which is preliminary data.</text>
</comment>
<dbReference type="Gene3D" id="3.60.10.10">
    <property type="entry name" value="Endonuclease/exonuclease/phosphatase"/>
    <property type="match status" value="1"/>
</dbReference>
<keyword evidence="3" id="KW-0378">Hydrolase</keyword>
<dbReference type="InterPro" id="IPR008334">
    <property type="entry name" value="5'-Nucleotdase_C"/>
</dbReference>
<evidence type="ECO:0000313" key="4">
    <source>
        <dbReference type="Proteomes" id="UP000279859"/>
    </source>
</evidence>
<sequence length="1472" mass="152451">MVAAPIMALPANASTDGIGVVINEAYLNGGSTGATFHNKFVELYNPTDAAISLSGMSLQYRSASGTGAPSGVQALTGSIPAKGYYLIQGGSNADNGLPLPEPDATISNSFLAGSGGTVFLADQTGAITPPVGTAIGVDGIVDLLGYGTSNTFETAKSSAASITRSLNRNGFADTDNNAADFTTAAPTPTNSGLESEPAPDPVESAGEHTIAEIQGTTDTSPFKDNSVVTKGIVTAAYPDGGFSGYYIQTPGTGGNLDLGTHPASDGIFVFSSATAGDVAIGDYVEVTATVTEFYGMTELNVASGGLKKLDAAAVTAPAPAAVGLPADVAQRESLEGMLVAPQGDFTVTDNYATNQYGEIGLAADDNPLIQPTVLAHVGTPEYAEAVATNKALAVTLDDGSSLNFNSSANQSIPVPYLSTTAPVRIGAAVDFTSPVIFDYRNDTWKYQPLTQLTPANAGTVQPATFENTRTDAPRNVGGDIRLATFNVLNYFSTTGDSIDGCTYYNDRDGEATTVKGGCDARGAANADDLARQQAKIVSAINALDADVVSLEEIENSATFGKDRDDALSNLVAALNADAGDGVWAFVPSPAAVPASEDVIRTAFIYKPSAVETVGDSTILIGSAAFDNARQPLAQEFKLAGAADSEGFLVIVNHFKSKGSGVGPGNETDEGQGKSNADRVAQAEALVDFADEMKAASGTDRLFLSGDFNAYLMEDPIQVLTKAGYIDLGTRTGEETYAYDGMIGSLDHVFASPAAEEAVNDVDVWNINSVESVALEYSRYNNNVTDFYVDDMYRSSDHDPMVVGLNLAVDPNATVDLNLLNINDFHGRIDGNTVKFAGTIEQLRAAGGDANTLLGSAGDNIGASLFASSSQQDVPTIEVLNALGLESSVGNHEFDTGYPDLTGRIADLTDWDYLGANVYFKGTTDPALPEYSIFDVAGVDVGVIGAVTQETPSLVSQSGISMLDFGDPVDAVNRVAAQLTDGDPNNGEADVIVAEYHEGASQGTPNGATLESQVAMGGAFAKIVNETSAAVDAIFTAHTHKAYAWAGPIPGADGQTRPILQTGSYGENVGQVVLTYQPSTDAVVSYTERNVPRTTTADADLVAAYPRVAEVKKIVDDALKAAAVIGEQKVGSVTADITTAFGGTPPVRDDRGSESTLGNLVADALVSSLSDPELGGAEIGVVNPGGLRSELLYGDDGVITYAEANSVLPFLNNLWTTTLTGAQFKTVLEQQWQRDKDGNPITSGRTFLNLGLSNNVSYTYDPDATLNNHITSITVNGAPIDMAKDYRIGSFSFLLDGGDNFWEFKNGTDTRDSGLVDRDAWIDYIGANSPLSPSFARRGVAVDGYPVGAVAPGQSVTLTVSKLDLTSLGSPANTELSMSWSGTDLGTVPVVNGTATVTFTVPADAAATGELVLTAKESGTTVHLPFTVTAPTNTCDPLGNGHGQGKAKGHDKVNPGKGKAKGHDQCAAAGVGI</sequence>